<evidence type="ECO:0000313" key="6">
    <source>
        <dbReference type="EMBL" id="GAA4479137.1"/>
    </source>
</evidence>
<comment type="caution">
    <text evidence="6">The sequence shown here is derived from an EMBL/GenBank/DDBJ whole genome shotgun (WGS) entry which is preliminary data.</text>
</comment>
<dbReference type="PANTHER" id="PTHR33744">
    <property type="entry name" value="CARBOHYDRATE DIACID REGULATOR"/>
    <property type="match status" value="1"/>
</dbReference>
<dbReference type="InterPro" id="IPR041522">
    <property type="entry name" value="CdaR_GGDEF"/>
</dbReference>
<feature type="compositionally biased region" description="Low complexity" evidence="2">
    <location>
        <begin position="486"/>
        <end position="502"/>
    </location>
</feature>
<dbReference type="Gene3D" id="1.10.10.2840">
    <property type="entry name" value="PucR C-terminal helix-turn-helix domain"/>
    <property type="match status" value="1"/>
</dbReference>
<accession>A0ABP8P1C1</accession>
<dbReference type="Pfam" id="PF14361">
    <property type="entry name" value="RsbRD_N"/>
    <property type="match status" value="1"/>
</dbReference>
<feature type="domain" description="CdaR GGDEF-like" evidence="5">
    <location>
        <begin position="255"/>
        <end position="368"/>
    </location>
</feature>
<dbReference type="InterPro" id="IPR051448">
    <property type="entry name" value="CdaR-like_regulators"/>
</dbReference>
<evidence type="ECO:0000259" key="3">
    <source>
        <dbReference type="Pfam" id="PF13556"/>
    </source>
</evidence>
<dbReference type="Pfam" id="PF17853">
    <property type="entry name" value="GGDEF_2"/>
    <property type="match status" value="1"/>
</dbReference>
<keyword evidence="7" id="KW-1185">Reference proteome</keyword>
<protein>
    <submittedName>
        <fullName evidence="6">Helix-turn-helix domain-containing protein</fullName>
    </submittedName>
</protein>
<organism evidence="6 7">
    <name type="scientific">Rhodococcus olei</name>
    <dbReference type="NCBI Taxonomy" id="2161675"/>
    <lineage>
        <taxon>Bacteria</taxon>
        <taxon>Bacillati</taxon>
        <taxon>Actinomycetota</taxon>
        <taxon>Actinomycetes</taxon>
        <taxon>Mycobacteriales</taxon>
        <taxon>Nocardiaceae</taxon>
        <taxon>Rhodococcus</taxon>
    </lineage>
</organism>
<evidence type="ECO:0000259" key="5">
    <source>
        <dbReference type="Pfam" id="PF17853"/>
    </source>
</evidence>
<evidence type="ECO:0000256" key="2">
    <source>
        <dbReference type="SAM" id="MobiDB-lite"/>
    </source>
</evidence>
<feature type="region of interest" description="Disordered" evidence="2">
    <location>
        <begin position="1"/>
        <end position="94"/>
    </location>
</feature>
<evidence type="ECO:0000256" key="1">
    <source>
        <dbReference type="ARBA" id="ARBA00006754"/>
    </source>
</evidence>
<dbReference type="InterPro" id="IPR025751">
    <property type="entry name" value="RsbRD_N_dom"/>
</dbReference>
<feature type="domain" description="PucR C-terminal helix-turn-helix" evidence="3">
    <location>
        <begin position="418"/>
        <end position="473"/>
    </location>
</feature>
<dbReference type="EMBL" id="BAABFB010000038">
    <property type="protein sequence ID" value="GAA4479137.1"/>
    <property type="molecule type" value="Genomic_DNA"/>
</dbReference>
<dbReference type="Proteomes" id="UP001501183">
    <property type="component" value="Unassembled WGS sequence"/>
</dbReference>
<dbReference type="InterPro" id="IPR042070">
    <property type="entry name" value="PucR_C-HTH_sf"/>
</dbReference>
<dbReference type="InterPro" id="IPR025736">
    <property type="entry name" value="PucR_C-HTH_dom"/>
</dbReference>
<proteinExistence type="inferred from homology"/>
<comment type="similarity">
    <text evidence="1">Belongs to the CdaR family.</text>
</comment>
<evidence type="ECO:0000313" key="7">
    <source>
        <dbReference type="Proteomes" id="UP001501183"/>
    </source>
</evidence>
<sequence>MGEEESTAAVPPRDTAAVPPRDTAAVPPDDAAAVPAPEDAATAPGAGTEAEPAGAKAGPVGGGEDPGSHPPELRTSPRAAAVASAFARRRQERDPLPEALLRRVKQFSGRLSTEAVASMQTQLPFFADLDADQRASVQLLVQTAVINFLEWLQHPADSDMRFSLEAFQVIPQDLARRLTLRQTVDMVRVAMEFFEQWLPALARNDQQLIALTEAVLRYGRELGFTAASVYASAAESRGAWDTRLEALVVDAVVRGDSGPDMLSRAATLNWDANAPATVLVGTPPPDQGVSVVGTVHTVAHRHGRAALAVVQGSRLVAIVSGDVKASPENRPFLSDLLATFSPDPVVIGPTTRTLGAAHFSAVEALAGMDAVAGWRGAPRPVHAGELLPERALLGDRAALDALNDQVVQPLAVAGSALSDTLDAYLDCGAAVETCARQLFVHPNTVRYRLKKIAEVTRRDPTNPRDAYVLRIAATVGRLTQTRHESTSPVTSVTPATVRGISL</sequence>
<gene>
    <name evidence="6" type="ORF">GCM10023094_23790</name>
</gene>
<dbReference type="RefSeq" id="WP_345345013.1">
    <property type="nucleotide sequence ID" value="NZ_BAABFB010000038.1"/>
</dbReference>
<feature type="compositionally biased region" description="Low complexity" evidence="2">
    <location>
        <begin position="14"/>
        <end position="58"/>
    </location>
</feature>
<dbReference type="PANTHER" id="PTHR33744:SF7">
    <property type="entry name" value="PUCR FAMILY TRANSCRIPTIONAL REGULATOR"/>
    <property type="match status" value="1"/>
</dbReference>
<feature type="domain" description="RsbT co-antagonist protein RsbRD N-terminal" evidence="4">
    <location>
        <begin position="110"/>
        <end position="241"/>
    </location>
</feature>
<reference evidence="7" key="1">
    <citation type="journal article" date="2019" name="Int. J. Syst. Evol. Microbiol.">
        <title>The Global Catalogue of Microorganisms (GCM) 10K type strain sequencing project: providing services to taxonomists for standard genome sequencing and annotation.</title>
        <authorList>
            <consortium name="The Broad Institute Genomics Platform"/>
            <consortium name="The Broad Institute Genome Sequencing Center for Infectious Disease"/>
            <person name="Wu L."/>
            <person name="Ma J."/>
        </authorList>
    </citation>
    <scope>NUCLEOTIDE SEQUENCE [LARGE SCALE GENOMIC DNA]</scope>
    <source>
        <strain evidence="7">JCM 32206</strain>
    </source>
</reference>
<evidence type="ECO:0000259" key="4">
    <source>
        <dbReference type="Pfam" id="PF14361"/>
    </source>
</evidence>
<name>A0ABP8P1C1_9NOCA</name>
<dbReference type="Pfam" id="PF13556">
    <property type="entry name" value="HTH_30"/>
    <property type="match status" value="1"/>
</dbReference>
<feature type="region of interest" description="Disordered" evidence="2">
    <location>
        <begin position="480"/>
        <end position="502"/>
    </location>
</feature>